<gene>
    <name evidence="2" type="ORF">SAMN05216544_1517</name>
</gene>
<keyword evidence="3" id="KW-1185">Reference proteome</keyword>
<dbReference type="AlphaFoldDB" id="A0A1G9XIF0"/>
<evidence type="ECO:0000313" key="2">
    <source>
        <dbReference type="EMBL" id="SDM96524.1"/>
    </source>
</evidence>
<dbReference type="InterPro" id="IPR024529">
    <property type="entry name" value="ECF_trnsprt_substrate-spec"/>
</dbReference>
<feature type="transmembrane region" description="Helical" evidence="1">
    <location>
        <begin position="36"/>
        <end position="54"/>
    </location>
</feature>
<evidence type="ECO:0000256" key="1">
    <source>
        <dbReference type="SAM" id="Phobius"/>
    </source>
</evidence>
<dbReference type="Gene3D" id="1.10.1760.20">
    <property type="match status" value="1"/>
</dbReference>
<dbReference type="Proteomes" id="UP000187651">
    <property type="component" value="Unassembled WGS sequence"/>
</dbReference>
<dbReference type="Pfam" id="PF12822">
    <property type="entry name" value="ECF_trnsprt"/>
    <property type="match status" value="1"/>
</dbReference>
<accession>A0A1G9XIF0</accession>
<evidence type="ECO:0000313" key="3">
    <source>
        <dbReference type="Proteomes" id="UP000187651"/>
    </source>
</evidence>
<proteinExistence type="predicted"/>
<keyword evidence="1" id="KW-0472">Membrane</keyword>
<feature type="transmembrane region" description="Helical" evidence="1">
    <location>
        <begin position="92"/>
        <end position="111"/>
    </location>
</feature>
<dbReference type="GO" id="GO:0022857">
    <property type="term" value="F:transmembrane transporter activity"/>
    <property type="evidence" value="ECO:0007669"/>
    <property type="project" value="InterPro"/>
</dbReference>
<dbReference type="RefSeq" id="WP_074521627.1">
    <property type="nucleotide sequence ID" value="NZ_FNHZ01000004.1"/>
</dbReference>
<protein>
    <submittedName>
        <fullName evidence="2">Uncharacterized membrane protein</fullName>
    </submittedName>
</protein>
<feature type="transmembrane region" description="Helical" evidence="1">
    <location>
        <begin position="12"/>
        <end position="30"/>
    </location>
</feature>
<organism evidence="2 3">
    <name type="scientific">Lachnospira pectinoschiza</name>
    <dbReference type="NCBI Taxonomy" id="28052"/>
    <lineage>
        <taxon>Bacteria</taxon>
        <taxon>Bacillati</taxon>
        <taxon>Bacillota</taxon>
        <taxon>Clostridia</taxon>
        <taxon>Lachnospirales</taxon>
        <taxon>Lachnospiraceae</taxon>
        <taxon>Lachnospira</taxon>
    </lineage>
</organism>
<feature type="transmembrane region" description="Helical" evidence="1">
    <location>
        <begin position="123"/>
        <end position="145"/>
    </location>
</feature>
<sequence>MNKNKLNVRKLVELGVLTAIILIMAFTPLGYLMTPWGIQITLIVIPVAVGGIILGPKAGAFLGLVFGLTSFSQSFSSVLGQQMLQVSPVKTFILLVGNRILVGLIPALIYLGFRKLKLNKAVAITICCFLTPITNTVLYIAGNWLMFKDTWLGNESLTGGYTGNGGFSLLFFMLGLVAVNGIVEAIASTIIGSAVCQALTHTVNKADTPISASYKEGVAKDVVDNKNLGESA</sequence>
<reference evidence="3" key="1">
    <citation type="submission" date="2016-10" db="EMBL/GenBank/DDBJ databases">
        <authorList>
            <person name="Varghese N."/>
            <person name="Submissions S."/>
        </authorList>
    </citation>
    <scope>NUCLEOTIDE SEQUENCE [LARGE SCALE GENOMIC DNA]</scope>
    <source>
        <strain evidence="3">M83</strain>
    </source>
</reference>
<keyword evidence="1" id="KW-1133">Transmembrane helix</keyword>
<name>A0A1G9XIF0_9FIRM</name>
<dbReference type="EMBL" id="FNHZ01000004">
    <property type="protein sequence ID" value="SDM96524.1"/>
    <property type="molecule type" value="Genomic_DNA"/>
</dbReference>
<keyword evidence="1" id="KW-0812">Transmembrane</keyword>
<feature type="transmembrane region" description="Helical" evidence="1">
    <location>
        <begin position="61"/>
        <end position="80"/>
    </location>
</feature>
<feature type="transmembrane region" description="Helical" evidence="1">
    <location>
        <begin position="165"/>
        <end position="183"/>
    </location>
</feature>